<keyword evidence="4" id="KW-1185">Reference proteome</keyword>
<dbReference type="InterPro" id="IPR021136">
    <property type="entry name" value="Flagellar_hook_control-like_C"/>
</dbReference>
<accession>A0A6N7LCL8</accession>
<evidence type="ECO:0000256" key="1">
    <source>
        <dbReference type="SAM" id="MobiDB-lite"/>
    </source>
</evidence>
<reference evidence="3 4" key="1">
    <citation type="journal article" date="2013" name="Genome Biol.">
        <title>Comparative genomics of the core and accessory genomes of 48 Sinorhizobium strains comprising five genospecies.</title>
        <authorList>
            <person name="Sugawara M."/>
            <person name="Epstein B."/>
            <person name="Badgley B.D."/>
            <person name="Unno T."/>
            <person name="Xu L."/>
            <person name="Reese J."/>
            <person name="Gyaneshwar P."/>
            <person name="Denny R."/>
            <person name="Mudge J."/>
            <person name="Bharti A.K."/>
            <person name="Farmer A.D."/>
            <person name="May G.D."/>
            <person name="Woodward J.E."/>
            <person name="Medigue C."/>
            <person name="Vallenet D."/>
            <person name="Lajus A."/>
            <person name="Rouy Z."/>
            <person name="Martinez-Vaz B."/>
            <person name="Tiffin P."/>
            <person name="Young N.D."/>
            <person name="Sadowsky M.J."/>
        </authorList>
    </citation>
    <scope>NUCLEOTIDE SEQUENCE [LARGE SCALE GENOMIC DNA]</scope>
    <source>
        <strain evidence="3 4">USDA4894</strain>
    </source>
</reference>
<dbReference type="Pfam" id="PF02120">
    <property type="entry name" value="Flg_hook"/>
    <property type="match status" value="1"/>
</dbReference>
<sequence length="502" mass="51838">MRPLEENLRSAVPAATGKAGSRQGGREQVGDAPRAFEDAVADAGRQKAQGQSAGPGDAKQSTDGSNGPQRSSDEIRAAGGREGRATTGHNGLGDNWRAGSLQDPGNGGSEDMIPAGNRAPSDSLSVREHAMKRLQRLGLAGRERASLGSHRAAGGEKDTDALAQKIAALTHGQVVAEGAALAEPQAGAGEKDASGSAESPKGSVDDLLTMLGTAAAVTAALQQPEGKPDRVSGERDVAGNTVRIKGEGVTDIGPDEGLHGEKDVSEPDHLFRFARADGKGQAVTMNISKDGEKTVVDNGKPATISKVENVTVLEARRYLGLAMNTNTASVAGAIAGDSGWAQLMQSSAALAQSDPSGQVGKTLNTLKIQMHPIELGTVTATLRLKDDELQVDLKVESGEAFRQLRDDQGEMVKALRAQGFAVDQVNIVFNAGGDAASGGSAQQQAQTAPGQQGREHAGEGGGQGRQRQDGAQAPMAERWTGNDGLDDAPVDAERNRAGYVYM</sequence>
<feature type="compositionally biased region" description="Basic and acidic residues" evidence="1">
    <location>
        <begin position="226"/>
        <end position="237"/>
    </location>
</feature>
<dbReference type="AlphaFoldDB" id="A0A6N7LCL8"/>
<feature type="region of interest" description="Disordered" evidence="1">
    <location>
        <begin position="184"/>
        <end position="204"/>
    </location>
</feature>
<gene>
    <name evidence="3" type="ORF">GHK62_09445</name>
</gene>
<feature type="region of interest" description="Disordered" evidence="1">
    <location>
        <begin position="1"/>
        <end position="157"/>
    </location>
</feature>
<evidence type="ECO:0000313" key="3">
    <source>
        <dbReference type="EMBL" id="MQX14978.1"/>
    </source>
</evidence>
<feature type="compositionally biased region" description="Basic and acidic residues" evidence="1">
    <location>
        <begin position="71"/>
        <end position="84"/>
    </location>
</feature>
<dbReference type="OrthoDB" id="8117459at2"/>
<dbReference type="CDD" id="cd17470">
    <property type="entry name" value="T3SS_Flik_C"/>
    <property type="match status" value="1"/>
</dbReference>
<organism evidence="3 4">
    <name type="scientific">Sinorhizobium terangae</name>
    <dbReference type="NCBI Taxonomy" id="110322"/>
    <lineage>
        <taxon>Bacteria</taxon>
        <taxon>Pseudomonadati</taxon>
        <taxon>Pseudomonadota</taxon>
        <taxon>Alphaproteobacteria</taxon>
        <taxon>Hyphomicrobiales</taxon>
        <taxon>Rhizobiaceae</taxon>
        <taxon>Sinorhizobium/Ensifer group</taxon>
        <taxon>Sinorhizobium</taxon>
    </lineage>
</organism>
<feature type="domain" description="Flagellar hook-length control protein-like C-terminal" evidence="2">
    <location>
        <begin position="358"/>
        <end position="432"/>
    </location>
</feature>
<dbReference type="Gene3D" id="3.30.750.140">
    <property type="match status" value="1"/>
</dbReference>
<feature type="region of interest" description="Disordered" evidence="1">
    <location>
        <begin position="435"/>
        <end position="502"/>
    </location>
</feature>
<keyword evidence="3" id="KW-0282">Flagellum</keyword>
<name>A0A6N7LCL8_SINTE</name>
<protein>
    <submittedName>
        <fullName evidence="3">Flagellar hook-length control protein FliK</fullName>
    </submittedName>
</protein>
<evidence type="ECO:0000313" key="4">
    <source>
        <dbReference type="Proteomes" id="UP000439983"/>
    </source>
</evidence>
<feature type="compositionally biased region" description="Low complexity" evidence="1">
    <location>
        <begin position="435"/>
        <end position="452"/>
    </location>
</feature>
<keyword evidence="3" id="KW-0966">Cell projection</keyword>
<proteinExistence type="predicted"/>
<dbReference type="EMBL" id="WITC01000036">
    <property type="protein sequence ID" value="MQX14978.1"/>
    <property type="molecule type" value="Genomic_DNA"/>
</dbReference>
<feature type="compositionally biased region" description="Basic and acidic residues" evidence="1">
    <location>
        <begin position="24"/>
        <end position="37"/>
    </location>
</feature>
<feature type="region of interest" description="Disordered" evidence="1">
    <location>
        <begin position="220"/>
        <end position="240"/>
    </location>
</feature>
<comment type="caution">
    <text evidence="3">The sequence shown here is derived from an EMBL/GenBank/DDBJ whole genome shotgun (WGS) entry which is preliminary data.</text>
</comment>
<dbReference type="InterPro" id="IPR038610">
    <property type="entry name" value="FliK-like_C_sf"/>
</dbReference>
<dbReference type="Proteomes" id="UP000439983">
    <property type="component" value="Unassembled WGS sequence"/>
</dbReference>
<feature type="compositionally biased region" description="Polar residues" evidence="1">
    <location>
        <begin position="59"/>
        <end position="70"/>
    </location>
</feature>
<evidence type="ECO:0000259" key="2">
    <source>
        <dbReference type="Pfam" id="PF02120"/>
    </source>
</evidence>
<keyword evidence="3" id="KW-0969">Cilium</keyword>